<sequence>MAPPPHPSPYADAHKSLNGPGDARPTAYQILKDEGVVGKMTDKTFLVTGGTAGLGLETVRQLAKTGARVFFTARDEEKAKAAVDGLLEEGKTDAELKDARVEWVKIDHSSLKSVKEGTEDFLERSDQLDVLVCNAGISQTPYAITEDGFENQLATNHLSHFYLFHLLKPLLLRSSTPAFNSRVIVVASASHAMSTVQLGNYKLDQPPKEHFDPLCDLGDNGVHNPMILYGSSKTAQIWFSNEIDRRYGASGLHSLSLHPGNIVTAGYGRLDPRVAEKLGGLMSDEGIMKTFKSVEQGAATQVLAAVGKGWEGVGGVYLDECGVSRLLEDGEMGAINGHRPWIYDEQGAERLWKDSCEMVGLEVEE</sequence>
<dbReference type="Gene3D" id="3.40.50.720">
    <property type="entry name" value="NAD(P)-binding Rossmann-like Domain"/>
    <property type="match status" value="1"/>
</dbReference>
<dbReference type="InterPro" id="IPR002347">
    <property type="entry name" value="SDR_fam"/>
</dbReference>
<reference evidence="4" key="1">
    <citation type="submission" date="2023-04" db="EMBL/GenBank/DDBJ databases">
        <title>Black Yeasts Isolated from many extreme environments.</title>
        <authorList>
            <person name="Coleine C."/>
            <person name="Stajich J.E."/>
            <person name="Selbmann L."/>
        </authorList>
    </citation>
    <scope>NUCLEOTIDE SEQUENCE</scope>
    <source>
        <strain evidence="4">CCFEE 5312</strain>
    </source>
</reference>
<evidence type="ECO:0000313" key="4">
    <source>
        <dbReference type="EMBL" id="KAK3058889.1"/>
    </source>
</evidence>
<comment type="caution">
    <text evidence="4">The sequence shown here is derived from an EMBL/GenBank/DDBJ whole genome shotgun (WGS) entry which is preliminary data.</text>
</comment>
<dbReference type="Proteomes" id="UP001271007">
    <property type="component" value="Unassembled WGS sequence"/>
</dbReference>
<evidence type="ECO:0000256" key="2">
    <source>
        <dbReference type="ARBA" id="ARBA00023002"/>
    </source>
</evidence>
<feature type="region of interest" description="Disordered" evidence="3">
    <location>
        <begin position="1"/>
        <end position="24"/>
    </location>
</feature>
<accession>A0AAJ0LXJ0</accession>
<keyword evidence="2" id="KW-0560">Oxidoreductase</keyword>
<evidence type="ECO:0000256" key="1">
    <source>
        <dbReference type="ARBA" id="ARBA00006484"/>
    </source>
</evidence>
<name>A0AAJ0LXJ0_9PEZI</name>
<dbReference type="PRINTS" id="PR00081">
    <property type="entry name" value="GDHRDH"/>
</dbReference>
<proteinExistence type="inferred from homology"/>
<organism evidence="4 5">
    <name type="scientific">Extremus antarcticus</name>
    <dbReference type="NCBI Taxonomy" id="702011"/>
    <lineage>
        <taxon>Eukaryota</taxon>
        <taxon>Fungi</taxon>
        <taxon>Dikarya</taxon>
        <taxon>Ascomycota</taxon>
        <taxon>Pezizomycotina</taxon>
        <taxon>Dothideomycetes</taxon>
        <taxon>Dothideomycetidae</taxon>
        <taxon>Mycosphaerellales</taxon>
        <taxon>Extremaceae</taxon>
        <taxon>Extremus</taxon>
    </lineage>
</organism>
<protein>
    <recommendedName>
        <fullName evidence="6">Short-chain dehydrogenase</fullName>
    </recommendedName>
</protein>
<dbReference type="Pfam" id="PF00106">
    <property type="entry name" value="adh_short"/>
    <property type="match status" value="1"/>
</dbReference>
<dbReference type="SUPFAM" id="SSF51735">
    <property type="entry name" value="NAD(P)-binding Rossmann-fold domains"/>
    <property type="match status" value="1"/>
</dbReference>
<dbReference type="PANTHER" id="PTHR24320">
    <property type="entry name" value="RETINOL DEHYDROGENASE"/>
    <property type="match status" value="1"/>
</dbReference>
<dbReference type="EMBL" id="JAWDJX010000001">
    <property type="protein sequence ID" value="KAK3058889.1"/>
    <property type="molecule type" value="Genomic_DNA"/>
</dbReference>
<dbReference type="AlphaFoldDB" id="A0AAJ0LXJ0"/>
<dbReference type="PANTHER" id="PTHR24320:SF272">
    <property type="entry name" value="NAD(P)-BINDING ROSSMANN-FOLD SUPERFAMILY PROTEIN"/>
    <property type="match status" value="1"/>
</dbReference>
<evidence type="ECO:0000256" key="3">
    <source>
        <dbReference type="SAM" id="MobiDB-lite"/>
    </source>
</evidence>
<evidence type="ECO:0000313" key="5">
    <source>
        <dbReference type="Proteomes" id="UP001271007"/>
    </source>
</evidence>
<dbReference type="GO" id="GO:0016491">
    <property type="term" value="F:oxidoreductase activity"/>
    <property type="evidence" value="ECO:0007669"/>
    <property type="project" value="UniProtKB-KW"/>
</dbReference>
<gene>
    <name evidence="4" type="ORF">LTR09_000454</name>
</gene>
<dbReference type="InterPro" id="IPR036291">
    <property type="entry name" value="NAD(P)-bd_dom_sf"/>
</dbReference>
<keyword evidence="5" id="KW-1185">Reference proteome</keyword>
<comment type="similarity">
    <text evidence="1">Belongs to the short-chain dehydrogenases/reductases (SDR) family.</text>
</comment>
<evidence type="ECO:0008006" key="6">
    <source>
        <dbReference type="Google" id="ProtNLM"/>
    </source>
</evidence>